<comment type="caution">
    <text evidence="3">The sequence shown here is derived from an EMBL/GenBank/DDBJ whole genome shotgun (WGS) entry which is preliminary data.</text>
</comment>
<keyword evidence="2" id="KW-0812">Transmembrane</keyword>
<dbReference type="OrthoDB" id="851295at2759"/>
<evidence type="ECO:0000313" key="4">
    <source>
        <dbReference type="Proteomes" id="UP000636709"/>
    </source>
</evidence>
<dbReference type="PANTHER" id="PTHR34558">
    <property type="entry name" value="EXPRESSED PROTEIN"/>
    <property type="match status" value="1"/>
</dbReference>
<reference evidence="3" key="1">
    <citation type="submission" date="2020-07" db="EMBL/GenBank/DDBJ databases">
        <title>Genome sequence and genetic diversity analysis of an under-domesticated orphan crop, white fonio (Digitaria exilis).</title>
        <authorList>
            <person name="Bennetzen J.L."/>
            <person name="Chen S."/>
            <person name="Ma X."/>
            <person name="Wang X."/>
            <person name="Yssel A.E.J."/>
            <person name="Chaluvadi S.R."/>
            <person name="Johnson M."/>
            <person name="Gangashetty P."/>
            <person name="Hamidou F."/>
            <person name="Sanogo M.D."/>
            <person name="Zwaenepoel A."/>
            <person name="Wallace J."/>
            <person name="Van De Peer Y."/>
            <person name="Van Deynze A."/>
        </authorList>
    </citation>
    <scope>NUCLEOTIDE SEQUENCE</scope>
    <source>
        <tissue evidence="3">Leaves</tissue>
    </source>
</reference>
<gene>
    <name evidence="3" type="ORF">HU200_022460</name>
</gene>
<dbReference type="PANTHER" id="PTHR34558:SF9">
    <property type="entry name" value="F3L24.15 PROTEIN"/>
    <property type="match status" value="1"/>
</dbReference>
<keyword evidence="2" id="KW-1133">Transmembrane helix</keyword>
<evidence type="ECO:0000256" key="2">
    <source>
        <dbReference type="SAM" id="Phobius"/>
    </source>
</evidence>
<dbReference type="Proteomes" id="UP000636709">
    <property type="component" value="Unassembled WGS sequence"/>
</dbReference>
<protein>
    <submittedName>
        <fullName evidence="3">Uncharacterized protein</fullName>
    </submittedName>
</protein>
<proteinExistence type="predicted"/>
<keyword evidence="2" id="KW-0472">Membrane</keyword>
<feature type="compositionally biased region" description="Low complexity" evidence="1">
    <location>
        <begin position="523"/>
        <end position="541"/>
    </location>
</feature>
<accession>A0A835EXL9</accession>
<feature type="region of interest" description="Disordered" evidence="1">
    <location>
        <begin position="582"/>
        <end position="617"/>
    </location>
</feature>
<evidence type="ECO:0000313" key="3">
    <source>
        <dbReference type="EMBL" id="KAF8722625.1"/>
    </source>
</evidence>
<evidence type="ECO:0000256" key="1">
    <source>
        <dbReference type="SAM" id="MobiDB-lite"/>
    </source>
</evidence>
<dbReference type="EMBL" id="JACEFO010001671">
    <property type="protein sequence ID" value="KAF8722625.1"/>
    <property type="molecule type" value="Genomic_DNA"/>
</dbReference>
<name>A0A835EXL9_9POAL</name>
<dbReference type="AlphaFoldDB" id="A0A835EXL9"/>
<feature type="transmembrane region" description="Helical" evidence="2">
    <location>
        <begin position="255"/>
        <end position="279"/>
    </location>
</feature>
<feature type="transmembrane region" description="Helical" evidence="2">
    <location>
        <begin position="317"/>
        <end position="339"/>
    </location>
</feature>
<keyword evidence="4" id="KW-1185">Reference proteome</keyword>
<sequence>MTQFTIPSTRTQESRCAQFYFSKRLIVIDQLHCLPPDRTTQPLEVKTQDSTAALHRGQRLVKKPNHTAARARAAQAGHQHRIAASVTVHPTVPETISPDADLLPFNHPNKSNPFDQSNDKQRCIASRQNPVNNQLRAHRLLQILMCQPGFAIPFKTGWFPREPVKPPRTAATAGRRFGLPVRFCEPWCQTPGDLGPPWLSSLLPRRSLCPLPADATTLSITLSHNSFLCSRAETHHHHSSGGWSKRREFCKQEHWSFLPLPWLLLLLAVLGDAVAAVAVPRPLLGIAEPPAASPAAAAAGPVGATQPGGGGRPDRSVAGADVILVGFAAAVVVVIFLYIRVTRKNGSGMGVGEKQEGSSSQCAMPKAAVFPGIQIPERVFCPGKRTWLLPSQEPGGIQLRHSTASSGGHPPTARPRGHKDAAALTLTPVKSGAHPLPQILELQRLHSDVTAPLLRYVQTCNLARSVRTFTGQIVSPNLSGRNSLPQSRPPPGDLQNSSSPSPSLGSRFSCASRARPRPLLGIAEPPASPGALAAGPAASAQPGGGSRPDRSQAGGEVILAGFAAALIIVIFCYIRVTRETSDSSVGAGEKKETLGGPPGGPTTKTDQITHALPETRRRSFNAHRPFNASAGVGAHASSLPVHCS</sequence>
<feature type="region of interest" description="Disordered" evidence="1">
    <location>
        <begin position="474"/>
        <end position="552"/>
    </location>
</feature>
<feature type="compositionally biased region" description="Polar residues" evidence="1">
    <location>
        <begin position="474"/>
        <end position="486"/>
    </location>
</feature>
<feature type="transmembrane region" description="Helical" evidence="2">
    <location>
        <begin position="557"/>
        <end position="576"/>
    </location>
</feature>
<organism evidence="3 4">
    <name type="scientific">Digitaria exilis</name>
    <dbReference type="NCBI Taxonomy" id="1010633"/>
    <lineage>
        <taxon>Eukaryota</taxon>
        <taxon>Viridiplantae</taxon>
        <taxon>Streptophyta</taxon>
        <taxon>Embryophyta</taxon>
        <taxon>Tracheophyta</taxon>
        <taxon>Spermatophyta</taxon>
        <taxon>Magnoliopsida</taxon>
        <taxon>Liliopsida</taxon>
        <taxon>Poales</taxon>
        <taxon>Poaceae</taxon>
        <taxon>PACMAD clade</taxon>
        <taxon>Panicoideae</taxon>
        <taxon>Panicodae</taxon>
        <taxon>Paniceae</taxon>
        <taxon>Anthephorinae</taxon>
        <taxon>Digitaria</taxon>
    </lineage>
</organism>